<evidence type="ECO:0000313" key="6">
    <source>
        <dbReference type="EMBL" id="KAG9249392.1"/>
    </source>
</evidence>
<dbReference type="InterPro" id="IPR001841">
    <property type="entry name" value="Znf_RING"/>
</dbReference>
<name>A0A9P7ZCY8_9HYPO</name>
<dbReference type="PROSITE" id="PS00518">
    <property type="entry name" value="ZF_RING_1"/>
    <property type="match status" value="1"/>
</dbReference>
<dbReference type="OrthoDB" id="6105938at2759"/>
<dbReference type="SMART" id="SM00184">
    <property type="entry name" value="RING"/>
    <property type="match status" value="1"/>
</dbReference>
<keyword evidence="1" id="KW-0479">Metal-binding</keyword>
<evidence type="ECO:0000313" key="7">
    <source>
        <dbReference type="Proteomes" id="UP000887229"/>
    </source>
</evidence>
<proteinExistence type="predicted"/>
<evidence type="ECO:0000256" key="1">
    <source>
        <dbReference type="ARBA" id="ARBA00022723"/>
    </source>
</evidence>
<dbReference type="GO" id="GO:0008270">
    <property type="term" value="F:zinc ion binding"/>
    <property type="evidence" value="ECO:0007669"/>
    <property type="project" value="UniProtKB-KW"/>
</dbReference>
<evidence type="ECO:0000256" key="4">
    <source>
        <dbReference type="PROSITE-ProRule" id="PRU00175"/>
    </source>
</evidence>
<organism evidence="6 7">
    <name type="scientific">Emericellopsis atlantica</name>
    <dbReference type="NCBI Taxonomy" id="2614577"/>
    <lineage>
        <taxon>Eukaryota</taxon>
        <taxon>Fungi</taxon>
        <taxon>Dikarya</taxon>
        <taxon>Ascomycota</taxon>
        <taxon>Pezizomycotina</taxon>
        <taxon>Sordariomycetes</taxon>
        <taxon>Hypocreomycetidae</taxon>
        <taxon>Hypocreales</taxon>
        <taxon>Bionectriaceae</taxon>
        <taxon>Emericellopsis</taxon>
    </lineage>
</organism>
<accession>A0A9P7ZCY8</accession>
<evidence type="ECO:0000256" key="2">
    <source>
        <dbReference type="ARBA" id="ARBA00022771"/>
    </source>
</evidence>
<dbReference type="Gene3D" id="3.30.40.10">
    <property type="entry name" value="Zinc/RING finger domain, C3HC4 (zinc finger)"/>
    <property type="match status" value="1"/>
</dbReference>
<feature type="non-terminal residue" evidence="6">
    <location>
        <position position="111"/>
    </location>
</feature>
<reference evidence="6" key="1">
    <citation type="journal article" date="2021" name="IMA Fungus">
        <title>Genomic characterization of three marine fungi, including Emericellopsis atlantica sp. nov. with signatures of a generalist lifestyle and marine biomass degradation.</title>
        <authorList>
            <person name="Hagestad O.C."/>
            <person name="Hou L."/>
            <person name="Andersen J.H."/>
            <person name="Hansen E.H."/>
            <person name="Altermark B."/>
            <person name="Li C."/>
            <person name="Kuhnert E."/>
            <person name="Cox R.J."/>
            <person name="Crous P.W."/>
            <person name="Spatafora J.W."/>
            <person name="Lail K."/>
            <person name="Amirebrahimi M."/>
            <person name="Lipzen A."/>
            <person name="Pangilinan J."/>
            <person name="Andreopoulos W."/>
            <person name="Hayes R.D."/>
            <person name="Ng V."/>
            <person name="Grigoriev I.V."/>
            <person name="Jackson S.A."/>
            <person name="Sutton T.D.S."/>
            <person name="Dobson A.D.W."/>
            <person name="Rama T."/>
        </authorList>
    </citation>
    <scope>NUCLEOTIDE SEQUENCE</scope>
    <source>
        <strain evidence="6">TS7</strain>
    </source>
</reference>
<sequence>MFLRRRCGSCSKRLSRGPKWRLSGLGLLYCHQCVAAKRQRRVKQSWIRQYDWDDETCQICFRGGLACSPAFTPCGHCYCESCLMLWLDSGNGCPTCRAAFPRSEVLKGDYV</sequence>
<dbReference type="Proteomes" id="UP000887229">
    <property type="component" value="Unassembled WGS sequence"/>
</dbReference>
<evidence type="ECO:0000256" key="3">
    <source>
        <dbReference type="ARBA" id="ARBA00022833"/>
    </source>
</evidence>
<dbReference type="Pfam" id="PF13639">
    <property type="entry name" value="zf-RING_2"/>
    <property type="match status" value="1"/>
</dbReference>
<evidence type="ECO:0000259" key="5">
    <source>
        <dbReference type="PROSITE" id="PS50089"/>
    </source>
</evidence>
<feature type="domain" description="RING-type" evidence="5">
    <location>
        <begin position="57"/>
        <end position="97"/>
    </location>
</feature>
<dbReference type="GeneID" id="70295316"/>
<comment type="caution">
    <text evidence="6">The sequence shown here is derived from an EMBL/GenBank/DDBJ whole genome shotgun (WGS) entry which is preliminary data.</text>
</comment>
<dbReference type="EMBL" id="MU251315">
    <property type="protein sequence ID" value="KAG9249392.1"/>
    <property type="molecule type" value="Genomic_DNA"/>
</dbReference>
<keyword evidence="3" id="KW-0862">Zinc</keyword>
<dbReference type="SUPFAM" id="SSF57850">
    <property type="entry name" value="RING/U-box"/>
    <property type="match status" value="1"/>
</dbReference>
<keyword evidence="7" id="KW-1185">Reference proteome</keyword>
<protein>
    <recommendedName>
        <fullName evidence="5">RING-type domain-containing protein</fullName>
    </recommendedName>
</protein>
<dbReference type="AlphaFoldDB" id="A0A9P7ZCY8"/>
<dbReference type="PROSITE" id="PS50089">
    <property type="entry name" value="ZF_RING_2"/>
    <property type="match status" value="1"/>
</dbReference>
<keyword evidence="2 4" id="KW-0863">Zinc-finger</keyword>
<dbReference type="InterPro" id="IPR017907">
    <property type="entry name" value="Znf_RING_CS"/>
</dbReference>
<dbReference type="RefSeq" id="XP_046113316.1">
    <property type="nucleotide sequence ID" value="XM_046264413.1"/>
</dbReference>
<gene>
    <name evidence="6" type="ORF">F5Z01DRAFT_669312</name>
</gene>
<dbReference type="InterPro" id="IPR013083">
    <property type="entry name" value="Znf_RING/FYVE/PHD"/>
</dbReference>